<comment type="caution">
    <text evidence="3">The sequence shown here is derived from an EMBL/GenBank/DDBJ whole genome shotgun (WGS) entry which is preliminary data.</text>
</comment>
<dbReference type="Gene3D" id="3.40.50.720">
    <property type="entry name" value="NAD(P)-binding Rossmann-like Domain"/>
    <property type="match status" value="1"/>
</dbReference>
<dbReference type="Proteomes" id="UP001596091">
    <property type="component" value="Unassembled WGS sequence"/>
</dbReference>
<comment type="similarity">
    <text evidence="1">Belongs to the short-chain dehydrogenases/reductases (SDR) family.</text>
</comment>
<dbReference type="InterPro" id="IPR002347">
    <property type="entry name" value="SDR_fam"/>
</dbReference>
<dbReference type="Pfam" id="PF00106">
    <property type="entry name" value="adh_short"/>
    <property type="match status" value="1"/>
</dbReference>
<evidence type="ECO:0000313" key="3">
    <source>
        <dbReference type="EMBL" id="MFC5862126.1"/>
    </source>
</evidence>
<keyword evidence="4" id="KW-1185">Reference proteome</keyword>
<gene>
    <name evidence="3" type="ORF">ACFPT7_07470</name>
</gene>
<dbReference type="RefSeq" id="WP_377819279.1">
    <property type="nucleotide sequence ID" value="NZ_JAGSYH010000004.1"/>
</dbReference>
<evidence type="ECO:0000313" key="4">
    <source>
        <dbReference type="Proteomes" id="UP001596091"/>
    </source>
</evidence>
<evidence type="ECO:0000256" key="2">
    <source>
        <dbReference type="ARBA" id="ARBA00023002"/>
    </source>
</evidence>
<accession>A0ABW1EE32</accession>
<dbReference type="PANTHER" id="PTHR24322:SF736">
    <property type="entry name" value="RETINOL DEHYDROGENASE 10"/>
    <property type="match status" value="1"/>
</dbReference>
<sequence length="131" mass="13787">MELVRNYQGRVAVITGAGSGLGQALATEFAARNCNLALVDVDSSVIAQTKTELTRPGIVVTDHCVDVGCERNLELVARDVENIHGAIHLLINNAGVSASSTPKAGPRHCMCGLRMLVPRGELHGSARPAFS</sequence>
<dbReference type="EC" id="1.-.-.-" evidence="3"/>
<keyword evidence="2 3" id="KW-0560">Oxidoreductase</keyword>
<dbReference type="InterPro" id="IPR036291">
    <property type="entry name" value="NAD(P)-bd_dom_sf"/>
</dbReference>
<dbReference type="GO" id="GO:0016491">
    <property type="term" value="F:oxidoreductase activity"/>
    <property type="evidence" value="ECO:0007669"/>
    <property type="project" value="UniProtKB-KW"/>
</dbReference>
<dbReference type="EMBL" id="JBHSPH010000002">
    <property type="protein sequence ID" value="MFC5862126.1"/>
    <property type="molecule type" value="Genomic_DNA"/>
</dbReference>
<organism evidence="3 4">
    <name type="scientific">Acidicapsa dinghuensis</name>
    <dbReference type="NCBI Taxonomy" id="2218256"/>
    <lineage>
        <taxon>Bacteria</taxon>
        <taxon>Pseudomonadati</taxon>
        <taxon>Acidobacteriota</taxon>
        <taxon>Terriglobia</taxon>
        <taxon>Terriglobales</taxon>
        <taxon>Acidobacteriaceae</taxon>
        <taxon>Acidicapsa</taxon>
    </lineage>
</organism>
<proteinExistence type="inferred from homology"/>
<dbReference type="SUPFAM" id="SSF51735">
    <property type="entry name" value="NAD(P)-binding Rossmann-fold domains"/>
    <property type="match status" value="1"/>
</dbReference>
<dbReference type="PRINTS" id="PR00081">
    <property type="entry name" value="GDHRDH"/>
</dbReference>
<reference evidence="4" key="1">
    <citation type="journal article" date="2019" name="Int. J. Syst. Evol. Microbiol.">
        <title>The Global Catalogue of Microorganisms (GCM) 10K type strain sequencing project: providing services to taxonomists for standard genome sequencing and annotation.</title>
        <authorList>
            <consortium name="The Broad Institute Genomics Platform"/>
            <consortium name="The Broad Institute Genome Sequencing Center for Infectious Disease"/>
            <person name="Wu L."/>
            <person name="Ma J."/>
        </authorList>
    </citation>
    <scope>NUCLEOTIDE SEQUENCE [LARGE SCALE GENOMIC DNA]</scope>
    <source>
        <strain evidence="4">JCM 4087</strain>
    </source>
</reference>
<evidence type="ECO:0000256" key="1">
    <source>
        <dbReference type="ARBA" id="ARBA00006484"/>
    </source>
</evidence>
<name>A0ABW1EE32_9BACT</name>
<protein>
    <submittedName>
        <fullName evidence="3">SDR family NAD(P)-dependent oxidoreductase</fullName>
        <ecNumber evidence="3">1.-.-.-</ecNumber>
    </submittedName>
</protein>
<dbReference type="PANTHER" id="PTHR24322">
    <property type="entry name" value="PKSB"/>
    <property type="match status" value="1"/>
</dbReference>